<reference evidence="2 3" key="1">
    <citation type="submission" date="2019-03" db="EMBL/GenBank/DDBJ databases">
        <title>First draft genome of Liparis tanakae, snailfish: a comprehensive survey of snailfish specific genes.</title>
        <authorList>
            <person name="Kim W."/>
            <person name="Song I."/>
            <person name="Jeong J.-H."/>
            <person name="Kim D."/>
            <person name="Kim S."/>
            <person name="Ryu S."/>
            <person name="Song J.Y."/>
            <person name="Lee S.K."/>
        </authorList>
    </citation>
    <scope>NUCLEOTIDE SEQUENCE [LARGE SCALE GENOMIC DNA]</scope>
    <source>
        <tissue evidence="2">Muscle</tissue>
    </source>
</reference>
<evidence type="ECO:0000313" key="2">
    <source>
        <dbReference type="EMBL" id="TNN85618.1"/>
    </source>
</evidence>
<name>A0A4Z2J7F8_9TELE</name>
<evidence type="ECO:0000313" key="3">
    <source>
        <dbReference type="Proteomes" id="UP000314294"/>
    </source>
</evidence>
<accession>A0A4Z2J7F8</accession>
<dbReference type="Proteomes" id="UP000314294">
    <property type="component" value="Unassembled WGS sequence"/>
</dbReference>
<keyword evidence="3" id="KW-1185">Reference proteome</keyword>
<feature type="region of interest" description="Disordered" evidence="1">
    <location>
        <begin position="120"/>
        <end position="140"/>
    </location>
</feature>
<gene>
    <name evidence="2" type="ORF">EYF80_004251</name>
</gene>
<evidence type="ECO:0000256" key="1">
    <source>
        <dbReference type="SAM" id="MobiDB-lite"/>
    </source>
</evidence>
<protein>
    <submittedName>
        <fullName evidence="2">Uncharacterized protein</fullName>
    </submittedName>
</protein>
<dbReference type="AlphaFoldDB" id="A0A4Z2J7F8"/>
<sequence length="254" mass="27997">MADLTACNWKKTRPPSSRHMVFSSTLVIPSSIEPLSPPRQRTVLQEEGTWVCWRCSRLRCLPAVGELQSVCWDVLVIFRPFGAALSSAHLGMFQASPSDCHSWSSSVEASSLRKRKHCGVSSGATMVGGRSEAQPERHSEQRLKHSSVQHGLQLQDVGPSHLQLHALTPHTTRPVQQPQPLHTVCHASQPLPVQSTTNTQDFLIKEKGEVHGQQPSDRWDLSRLSGAFSVAPGLSKGYRYGGKHPGEAYRYPGL</sequence>
<comment type="caution">
    <text evidence="2">The sequence shown here is derived from an EMBL/GenBank/DDBJ whole genome shotgun (WGS) entry which is preliminary data.</text>
</comment>
<dbReference type="EMBL" id="SRLO01000020">
    <property type="protein sequence ID" value="TNN85618.1"/>
    <property type="molecule type" value="Genomic_DNA"/>
</dbReference>
<organism evidence="2 3">
    <name type="scientific">Liparis tanakae</name>
    <name type="common">Tanaka's snailfish</name>
    <dbReference type="NCBI Taxonomy" id="230148"/>
    <lineage>
        <taxon>Eukaryota</taxon>
        <taxon>Metazoa</taxon>
        <taxon>Chordata</taxon>
        <taxon>Craniata</taxon>
        <taxon>Vertebrata</taxon>
        <taxon>Euteleostomi</taxon>
        <taxon>Actinopterygii</taxon>
        <taxon>Neopterygii</taxon>
        <taxon>Teleostei</taxon>
        <taxon>Neoteleostei</taxon>
        <taxon>Acanthomorphata</taxon>
        <taxon>Eupercaria</taxon>
        <taxon>Perciformes</taxon>
        <taxon>Cottioidei</taxon>
        <taxon>Cottales</taxon>
        <taxon>Liparidae</taxon>
        <taxon>Liparis</taxon>
    </lineage>
</organism>
<proteinExistence type="predicted"/>